<sequence length="194" mass="21805">MFPCAPVPLSPVPSGDGRQWSSHHRPQGAPSEQKAHHHHEGSPAEPPLEEHFIFGFRFGLWGFGTRKFLPPVAQRAQTLYRLCNAFNDTGTSSEDFSKDFAGPLPKVLPFCNFQRTTHAAPIGSPQYTDASSLRIETQEGAQGNLESTSDNRRGSLLKAPLLYRGERWSYMKRVFKLKLETSFDSRASLKQLYQ</sequence>
<evidence type="ECO:0000256" key="1">
    <source>
        <dbReference type="SAM" id="MobiDB-lite"/>
    </source>
</evidence>
<dbReference type="EMBL" id="JAAMPI010000210">
    <property type="protein sequence ID" value="KAF4634087.1"/>
    <property type="molecule type" value="Genomic_DNA"/>
</dbReference>
<feature type="compositionally biased region" description="Pro residues" evidence="1">
    <location>
        <begin position="1"/>
        <end position="11"/>
    </location>
</feature>
<dbReference type="Proteomes" id="UP000566819">
    <property type="component" value="Unassembled WGS sequence"/>
</dbReference>
<reference evidence="2 3" key="1">
    <citation type="submission" date="2020-03" db="EMBL/GenBank/DDBJ databases">
        <title>Draft Genome Sequence of Cudoniella acicularis.</title>
        <authorList>
            <person name="Buettner E."/>
            <person name="Kellner H."/>
        </authorList>
    </citation>
    <scope>NUCLEOTIDE SEQUENCE [LARGE SCALE GENOMIC DNA]</scope>
    <source>
        <strain evidence="2 3">DSM 108380</strain>
    </source>
</reference>
<comment type="caution">
    <text evidence="2">The sequence shown here is derived from an EMBL/GenBank/DDBJ whole genome shotgun (WGS) entry which is preliminary data.</text>
</comment>
<gene>
    <name evidence="2" type="ORF">G7Y89_g4023</name>
</gene>
<evidence type="ECO:0000313" key="2">
    <source>
        <dbReference type="EMBL" id="KAF4634087.1"/>
    </source>
</evidence>
<organism evidence="2 3">
    <name type="scientific">Cudoniella acicularis</name>
    <dbReference type="NCBI Taxonomy" id="354080"/>
    <lineage>
        <taxon>Eukaryota</taxon>
        <taxon>Fungi</taxon>
        <taxon>Dikarya</taxon>
        <taxon>Ascomycota</taxon>
        <taxon>Pezizomycotina</taxon>
        <taxon>Leotiomycetes</taxon>
        <taxon>Helotiales</taxon>
        <taxon>Tricladiaceae</taxon>
        <taxon>Cudoniella</taxon>
    </lineage>
</organism>
<feature type="region of interest" description="Disordered" evidence="1">
    <location>
        <begin position="1"/>
        <end position="46"/>
    </location>
</feature>
<dbReference type="AlphaFoldDB" id="A0A8H4RT83"/>
<proteinExistence type="predicted"/>
<evidence type="ECO:0000313" key="3">
    <source>
        <dbReference type="Proteomes" id="UP000566819"/>
    </source>
</evidence>
<accession>A0A8H4RT83</accession>
<keyword evidence="3" id="KW-1185">Reference proteome</keyword>
<protein>
    <submittedName>
        <fullName evidence="2">Uncharacterized protein</fullName>
    </submittedName>
</protein>
<name>A0A8H4RT83_9HELO</name>